<protein>
    <recommendedName>
        <fullName evidence="3">Amidoligase enzyme</fullName>
    </recommendedName>
</protein>
<dbReference type="PANTHER" id="PTHR36847:SF1">
    <property type="entry name" value="AMIDOLIGASE ENZYME"/>
    <property type="match status" value="1"/>
</dbReference>
<dbReference type="Pfam" id="PF12224">
    <property type="entry name" value="Amidoligase_2"/>
    <property type="match status" value="1"/>
</dbReference>
<sequence>MSSGDPGSSYPYPTKGVIYSEPPWVADFGDRANFQYKERERHDESFGGGPGLDRGLANLGATGISPAEANQPADSDLDQGTFGVELEFLVVQCPKDEYLDIYIGENGTYSDLNDLTKLTRVLRDRGLVVIKSPEGDINEEEYALSHVPINDFSESEASDDEREENFSNRSRLGNFHSQYQYNLFKDNNENISSALLTWQQDYNEYHRKNGLKIYRTRDQDIKDLANDRCTVSWWPGITQEQLQKFRVILEQRLRQYRNISKQQRENERNRQIDPLHVPVPGLRQQYKAWTVTVDGSVNGAGMTQERYANANGSKHPFDEYFWFGAEVVSPVLPMGDERSREAVEVACGALRDALRCHKPMEVSTGLHIHLGHTKGWTLLQAKRFATFWCLTENTILRLHRRDRDMDRKWCAKMKWGSRLWRALYSRSQSEREECASIPQRHLGDKKLGFEADMNANVPCGDLIWTSNVFIYYIWQFDSITALHEGLGENQYCRTAIKWRIRGQNSSLEGDPDEPNEPGTIETRVMQGTLDADHINHWVVILEHIVDAVRNMEDAEFRDLIRRLLLDKSQDGFLRLLGVPEDVREYWRNPKRRDTDDRFWEYPDKDKVDWADPFSMWLFGA</sequence>
<evidence type="ECO:0000313" key="1">
    <source>
        <dbReference type="EMBL" id="KAF2967179.1"/>
    </source>
</evidence>
<dbReference type="OrthoDB" id="412402at2759"/>
<dbReference type="InterPro" id="IPR022025">
    <property type="entry name" value="Amidoligase_2"/>
</dbReference>
<keyword evidence="2" id="KW-1185">Reference proteome</keyword>
<reference evidence="1 2" key="1">
    <citation type="submission" date="2019-12" db="EMBL/GenBank/DDBJ databases">
        <title>Draft genome sequence of the ascomycete Xylaria multiplex DSM 110363.</title>
        <authorList>
            <person name="Buettner E."/>
            <person name="Kellner H."/>
        </authorList>
    </citation>
    <scope>NUCLEOTIDE SEQUENCE [LARGE SCALE GENOMIC DNA]</scope>
    <source>
        <strain evidence="1 2">DSM 110363</strain>
    </source>
</reference>
<dbReference type="InParanoid" id="A0A7C8IZ93"/>
<name>A0A7C8IZ93_9PEZI</name>
<proteinExistence type="predicted"/>
<organism evidence="1 2">
    <name type="scientific">Xylaria multiplex</name>
    <dbReference type="NCBI Taxonomy" id="323545"/>
    <lineage>
        <taxon>Eukaryota</taxon>
        <taxon>Fungi</taxon>
        <taxon>Dikarya</taxon>
        <taxon>Ascomycota</taxon>
        <taxon>Pezizomycotina</taxon>
        <taxon>Sordariomycetes</taxon>
        <taxon>Xylariomycetidae</taxon>
        <taxon>Xylariales</taxon>
        <taxon>Xylariaceae</taxon>
        <taxon>Xylaria</taxon>
    </lineage>
</organism>
<dbReference type="PANTHER" id="PTHR36847">
    <property type="entry name" value="AMIDOLIGASE ENZYME"/>
    <property type="match status" value="1"/>
</dbReference>
<dbReference type="Proteomes" id="UP000481858">
    <property type="component" value="Unassembled WGS sequence"/>
</dbReference>
<gene>
    <name evidence="1" type="ORF">GQX73_g6406</name>
</gene>
<dbReference type="AlphaFoldDB" id="A0A7C8IZ93"/>
<evidence type="ECO:0000313" key="2">
    <source>
        <dbReference type="Proteomes" id="UP000481858"/>
    </source>
</evidence>
<comment type="caution">
    <text evidence="1">The sequence shown here is derived from an EMBL/GenBank/DDBJ whole genome shotgun (WGS) entry which is preliminary data.</text>
</comment>
<dbReference type="EMBL" id="WUBL01000072">
    <property type="protein sequence ID" value="KAF2967179.1"/>
    <property type="molecule type" value="Genomic_DNA"/>
</dbReference>
<accession>A0A7C8IZ93</accession>
<evidence type="ECO:0008006" key="3">
    <source>
        <dbReference type="Google" id="ProtNLM"/>
    </source>
</evidence>